<dbReference type="SUPFAM" id="SSF53850">
    <property type="entry name" value="Periplasmic binding protein-like II"/>
    <property type="match status" value="1"/>
</dbReference>
<evidence type="ECO:0000313" key="1">
    <source>
        <dbReference type="EMBL" id="AXH95569.1"/>
    </source>
</evidence>
<dbReference type="PANTHER" id="PTHR43649">
    <property type="entry name" value="ARABINOSE-BINDING PROTEIN-RELATED"/>
    <property type="match status" value="1"/>
</dbReference>
<dbReference type="KEGG" id="orn:DV701_05025"/>
<dbReference type="InterPro" id="IPR050490">
    <property type="entry name" value="Bact_solute-bd_prot1"/>
</dbReference>
<proteinExistence type="predicted"/>
<dbReference type="OrthoDB" id="9795467at2"/>
<name>A0A345NKL1_9MICO</name>
<dbReference type="Proteomes" id="UP000253790">
    <property type="component" value="Chromosome"/>
</dbReference>
<dbReference type="Pfam" id="PF01547">
    <property type="entry name" value="SBP_bac_1"/>
    <property type="match status" value="1"/>
</dbReference>
<dbReference type="PANTHER" id="PTHR43649:SF12">
    <property type="entry name" value="DIACETYLCHITOBIOSE BINDING PROTEIN DASA"/>
    <property type="match status" value="1"/>
</dbReference>
<accession>A0A345NKL1</accession>
<dbReference type="EMBL" id="CP031229">
    <property type="protein sequence ID" value="AXH95569.1"/>
    <property type="molecule type" value="Genomic_DNA"/>
</dbReference>
<gene>
    <name evidence="1" type="ORF">DV701_05025</name>
</gene>
<sequence>MVAVAGVMGVAGCATGSGGSVEPVSGDDFAATATSDAPLTIMGFGLDDEVAQVRYDRAVEAVSGTDVKLSEGGLDMQQFLSAVAAGDVPALIRADRNQIGTLASRGAIRPVGDCLGQAGIDPSQFVGSAVGQVTFDDQIFGIPEFNTVQLTMANSDLLEKAGLTIEDVNGSDWDAVSQATEALHEESGGKLTVIGYDSKLPEFLPLWVHAIGGRMISEDGRTASLDSPEVEKALEWAVSIYDAQGGFGTVKAFRDSADFFGAGNQFASDSLGAMPMEQWYVNVLNEVSPDAPVVFDAVRGQDGEPVAYANGSAWAIPTASQNPAAACTFATEMVSLDSWMAAAKERATQREKDGLQFTGLLTGSTEADAQIREQLVKPSGEENWDGAVEAMYDANDHTFAFPANPADAEFRTAWQDAVNRVLNGQQEPAEALGDAQQKAQAALDSAWKKWDEQGR</sequence>
<reference evidence="1 2" key="1">
    <citation type="submission" date="2018-07" db="EMBL/GenBank/DDBJ databases">
        <title>Complete genome sequencing of Ornithinimicrobium sp. AMA3305.</title>
        <authorList>
            <person name="Bae J.-W."/>
        </authorList>
    </citation>
    <scope>NUCLEOTIDE SEQUENCE [LARGE SCALE GENOMIC DNA]</scope>
    <source>
        <strain evidence="1 2">AMA3305</strain>
    </source>
</reference>
<dbReference type="AlphaFoldDB" id="A0A345NKL1"/>
<dbReference type="InterPro" id="IPR006059">
    <property type="entry name" value="SBP"/>
</dbReference>
<organism evidence="1 2">
    <name type="scientific">Ornithinimicrobium avium</name>
    <dbReference type="NCBI Taxonomy" id="2283195"/>
    <lineage>
        <taxon>Bacteria</taxon>
        <taxon>Bacillati</taxon>
        <taxon>Actinomycetota</taxon>
        <taxon>Actinomycetes</taxon>
        <taxon>Micrococcales</taxon>
        <taxon>Ornithinimicrobiaceae</taxon>
        <taxon>Ornithinimicrobium</taxon>
    </lineage>
</organism>
<evidence type="ECO:0000313" key="2">
    <source>
        <dbReference type="Proteomes" id="UP000253790"/>
    </source>
</evidence>
<keyword evidence="2" id="KW-1185">Reference proteome</keyword>
<dbReference type="Gene3D" id="3.40.190.10">
    <property type="entry name" value="Periplasmic binding protein-like II"/>
    <property type="match status" value="1"/>
</dbReference>
<protein>
    <submittedName>
        <fullName evidence="1">ABC transporter substrate-binding protein</fullName>
    </submittedName>
</protein>